<dbReference type="PANTHER" id="PTHR43648:SF1">
    <property type="entry name" value="ELECTRON TRANSFER FLAVOPROTEIN BETA SUBUNIT LYSINE METHYLTRANSFERASE"/>
    <property type="match status" value="1"/>
</dbReference>
<evidence type="ECO:0000313" key="5">
    <source>
        <dbReference type="Proteomes" id="UP000557392"/>
    </source>
</evidence>
<comment type="caution">
    <text evidence="4">The sequence shown here is derived from an EMBL/GenBank/DDBJ whole genome shotgun (WGS) entry which is preliminary data.</text>
</comment>
<evidence type="ECO:0000256" key="3">
    <source>
        <dbReference type="SAM" id="Phobius"/>
    </source>
</evidence>
<dbReference type="AlphaFoldDB" id="A0A7W6JR95"/>
<dbReference type="RefSeq" id="WP_343057966.1">
    <property type="nucleotide sequence ID" value="NZ_JACIEH010000001.1"/>
</dbReference>
<gene>
    <name evidence="4" type="ORF">GGR46_000573</name>
</gene>
<protein>
    <submittedName>
        <fullName evidence="4">Putative nicotinamide N-methyase</fullName>
    </submittedName>
</protein>
<proteinExistence type="predicted"/>
<organism evidence="4 5">
    <name type="scientific">Sphingomonas kyeonggiensis</name>
    <dbReference type="NCBI Taxonomy" id="1268553"/>
    <lineage>
        <taxon>Bacteria</taxon>
        <taxon>Pseudomonadati</taxon>
        <taxon>Pseudomonadota</taxon>
        <taxon>Alphaproteobacteria</taxon>
        <taxon>Sphingomonadales</taxon>
        <taxon>Sphingomonadaceae</taxon>
        <taxon>Sphingomonas</taxon>
    </lineage>
</organism>
<dbReference type="InterPro" id="IPR050078">
    <property type="entry name" value="Ribosomal_L11_MeTrfase_PrmA"/>
</dbReference>
<keyword evidence="5" id="KW-1185">Reference proteome</keyword>
<dbReference type="InterPro" id="IPR029063">
    <property type="entry name" value="SAM-dependent_MTases_sf"/>
</dbReference>
<dbReference type="Gene3D" id="3.40.50.150">
    <property type="entry name" value="Vaccinia Virus protein VP39"/>
    <property type="match status" value="1"/>
</dbReference>
<name>A0A7W6JR95_9SPHN</name>
<sequence>MHGADGVEAGRLNIAAFIRERLPLLPVPGIPEIALHKAVPASRLGRLAAEDAAFGSPYWAYYWLGGLALARFVLDRPETVRRRRVLDLGCGSGLVAIAAMRAGAASVVAADVDPYAVRATELNAAANGVAVELVHGDLTEGPVPEVELILAGDVFYDPEPAARVTPFLTRCRAAGVAVLVGDPRRAPLPVERLRGLAEYRFAETDSGVLRVSEVFAFD</sequence>
<keyword evidence="3" id="KW-0472">Membrane</keyword>
<evidence type="ECO:0000256" key="1">
    <source>
        <dbReference type="ARBA" id="ARBA00022603"/>
    </source>
</evidence>
<dbReference type="Proteomes" id="UP000557392">
    <property type="component" value="Unassembled WGS sequence"/>
</dbReference>
<keyword evidence="2" id="KW-0808">Transferase</keyword>
<dbReference type="CDD" id="cd02440">
    <property type="entry name" value="AdoMet_MTases"/>
    <property type="match status" value="1"/>
</dbReference>
<feature type="transmembrane region" description="Helical" evidence="3">
    <location>
        <begin position="58"/>
        <end position="74"/>
    </location>
</feature>
<dbReference type="GO" id="GO:0016279">
    <property type="term" value="F:protein-lysine N-methyltransferase activity"/>
    <property type="evidence" value="ECO:0007669"/>
    <property type="project" value="TreeGrafter"/>
</dbReference>
<dbReference type="PANTHER" id="PTHR43648">
    <property type="entry name" value="ELECTRON TRANSFER FLAVOPROTEIN BETA SUBUNIT LYSINE METHYLTRANSFERASE"/>
    <property type="match status" value="1"/>
</dbReference>
<reference evidence="4 5" key="1">
    <citation type="submission" date="2020-08" db="EMBL/GenBank/DDBJ databases">
        <title>Genomic Encyclopedia of Type Strains, Phase IV (KMG-IV): sequencing the most valuable type-strain genomes for metagenomic binning, comparative biology and taxonomic classification.</title>
        <authorList>
            <person name="Goeker M."/>
        </authorList>
    </citation>
    <scope>NUCLEOTIDE SEQUENCE [LARGE SCALE GENOMIC DNA]</scope>
    <source>
        <strain evidence="4 5">DSM 101806</strain>
    </source>
</reference>
<evidence type="ECO:0000256" key="2">
    <source>
        <dbReference type="ARBA" id="ARBA00022679"/>
    </source>
</evidence>
<keyword evidence="1" id="KW-0489">Methyltransferase</keyword>
<keyword evidence="3" id="KW-1133">Transmembrane helix</keyword>
<dbReference type="GO" id="GO:0032259">
    <property type="term" value="P:methylation"/>
    <property type="evidence" value="ECO:0007669"/>
    <property type="project" value="UniProtKB-KW"/>
</dbReference>
<dbReference type="SUPFAM" id="SSF53335">
    <property type="entry name" value="S-adenosyl-L-methionine-dependent methyltransferases"/>
    <property type="match status" value="1"/>
</dbReference>
<dbReference type="EMBL" id="JACIEH010000001">
    <property type="protein sequence ID" value="MBB4097040.1"/>
    <property type="molecule type" value="Genomic_DNA"/>
</dbReference>
<evidence type="ECO:0000313" key="4">
    <source>
        <dbReference type="EMBL" id="MBB4097040.1"/>
    </source>
</evidence>
<dbReference type="Pfam" id="PF06325">
    <property type="entry name" value="PrmA"/>
    <property type="match status" value="1"/>
</dbReference>
<keyword evidence="3" id="KW-0812">Transmembrane</keyword>
<accession>A0A7W6JR95</accession>